<accession>A0A381YE45</accession>
<gene>
    <name evidence="2" type="ORF">METZ01_LOCUS127667</name>
</gene>
<dbReference type="Gene3D" id="1.10.40.30">
    <property type="entry name" value="Fumarase/aspartase (C-terminal domain)"/>
    <property type="match status" value="1"/>
</dbReference>
<evidence type="ECO:0000313" key="2">
    <source>
        <dbReference type="EMBL" id="SVA74813.1"/>
    </source>
</evidence>
<dbReference type="PRINTS" id="PR00145">
    <property type="entry name" value="ARGSUCLYASE"/>
</dbReference>
<dbReference type="GO" id="GO:0005829">
    <property type="term" value="C:cytosol"/>
    <property type="evidence" value="ECO:0007669"/>
    <property type="project" value="TreeGrafter"/>
</dbReference>
<dbReference type="InterPro" id="IPR022761">
    <property type="entry name" value="Fumarate_lyase_N"/>
</dbReference>
<dbReference type="Pfam" id="PF00206">
    <property type="entry name" value="Lyase_1"/>
    <property type="match status" value="1"/>
</dbReference>
<dbReference type="InterPro" id="IPR000362">
    <property type="entry name" value="Fumarate_lyase_fam"/>
</dbReference>
<dbReference type="GO" id="GO:0042450">
    <property type="term" value="P:L-arginine biosynthetic process via ornithine"/>
    <property type="evidence" value="ECO:0007669"/>
    <property type="project" value="InterPro"/>
</dbReference>
<organism evidence="2">
    <name type="scientific">marine metagenome</name>
    <dbReference type="NCBI Taxonomy" id="408172"/>
    <lineage>
        <taxon>unclassified sequences</taxon>
        <taxon>metagenomes</taxon>
        <taxon>ecological metagenomes</taxon>
    </lineage>
</organism>
<dbReference type="InterPro" id="IPR020557">
    <property type="entry name" value="Fumarate_lyase_CS"/>
</dbReference>
<sequence length="398" mass="43672">MTRLWDKGNPLDEHILKFTAGEDHHLDKRLVPYDIRGSVAHVRMLAKQGLVKKEDCKLICTGLEALGLEHQQGEWSIGLEDEDVHTALESRLIDRIGPAGGRVHLGRSRNDQVLTAIRLYLKDALGFLAEGAANVAYALDRLAHRQGEIQLPGYSHMQPAMLSSVGLWASGWATEFRDDKEGLTSAVRRADINPLGSAAGYGPAGLELDRDVTRDELGFSRNHEPVTAVQISRGKAEATVVFEISLLLGDLGRLASDLLLFYTKEFGFVSLPEKITTGSSIMPQKRNPDVFELVRSAPAVGMGALMEVSSITKSLGSGYQRDLQRLKAPLFRSIDLAEDTALIMSHALEGVQFQADRIVLGEELLAAERASQLALKKDIPFREAYRTIAAELNGKLET</sequence>
<dbReference type="NCBIfam" id="TIGR00838">
    <property type="entry name" value="argH"/>
    <property type="match status" value="1"/>
</dbReference>
<dbReference type="Gene3D" id="1.20.200.10">
    <property type="entry name" value="Fumarase/aspartase (Central domain)"/>
    <property type="match status" value="1"/>
</dbReference>
<dbReference type="PROSITE" id="PS00163">
    <property type="entry name" value="FUMARATE_LYASES"/>
    <property type="match status" value="1"/>
</dbReference>
<name>A0A381YE45_9ZZZZ</name>
<dbReference type="PANTHER" id="PTHR43814:SF1">
    <property type="entry name" value="ARGININOSUCCINATE LYASE"/>
    <property type="match status" value="1"/>
</dbReference>
<dbReference type="PANTHER" id="PTHR43814">
    <property type="entry name" value="ARGININOSUCCINATE LYASE"/>
    <property type="match status" value="1"/>
</dbReference>
<dbReference type="PRINTS" id="PR00149">
    <property type="entry name" value="FUMRATELYASE"/>
</dbReference>
<evidence type="ECO:0000259" key="1">
    <source>
        <dbReference type="Pfam" id="PF00206"/>
    </source>
</evidence>
<protein>
    <recommendedName>
        <fullName evidence="1">Fumarate lyase N-terminal domain-containing protein</fullName>
    </recommendedName>
</protein>
<dbReference type="InterPro" id="IPR024083">
    <property type="entry name" value="Fumarase/histidase_N"/>
</dbReference>
<proteinExistence type="predicted"/>
<dbReference type="Gene3D" id="1.10.275.10">
    <property type="entry name" value="Fumarase/aspartase (N-terminal domain)"/>
    <property type="match status" value="1"/>
</dbReference>
<dbReference type="EMBL" id="UINC01017921">
    <property type="protein sequence ID" value="SVA74813.1"/>
    <property type="molecule type" value="Genomic_DNA"/>
</dbReference>
<dbReference type="InterPro" id="IPR009049">
    <property type="entry name" value="Argininosuccinate_lyase"/>
</dbReference>
<dbReference type="GO" id="GO:0004056">
    <property type="term" value="F:argininosuccinate lyase activity"/>
    <property type="evidence" value="ECO:0007669"/>
    <property type="project" value="InterPro"/>
</dbReference>
<feature type="domain" description="Fumarate lyase N-terminal" evidence="1">
    <location>
        <begin position="23"/>
        <end position="297"/>
    </location>
</feature>
<dbReference type="SUPFAM" id="SSF48557">
    <property type="entry name" value="L-aspartase-like"/>
    <property type="match status" value="1"/>
</dbReference>
<reference evidence="2" key="1">
    <citation type="submission" date="2018-05" db="EMBL/GenBank/DDBJ databases">
        <authorList>
            <person name="Lanie J.A."/>
            <person name="Ng W.-L."/>
            <person name="Kazmierczak K.M."/>
            <person name="Andrzejewski T.M."/>
            <person name="Davidsen T.M."/>
            <person name="Wayne K.J."/>
            <person name="Tettelin H."/>
            <person name="Glass J.I."/>
            <person name="Rusch D."/>
            <person name="Podicherti R."/>
            <person name="Tsui H.-C.T."/>
            <person name="Winkler M.E."/>
        </authorList>
    </citation>
    <scope>NUCLEOTIDE SEQUENCE</scope>
</reference>
<dbReference type="InterPro" id="IPR008948">
    <property type="entry name" value="L-Aspartase-like"/>
</dbReference>
<dbReference type="AlphaFoldDB" id="A0A381YE45"/>